<proteinExistence type="predicted"/>
<keyword evidence="3" id="KW-1185">Reference proteome</keyword>
<dbReference type="Gramene" id="PNW71904">
    <property type="protein sequence ID" value="PNW71904"/>
    <property type="gene ID" value="CHLRE_16g668450v5"/>
</dbReference>
<evidence type="ECO:0000313" key="2">
    <source>
        <dbReference type="EMBL" id="PNW71904.1"/>
    </source>
</evidence>
<sequence length="553" mass="53032">MSHRFNDASPLARSSIGGAPPSPASGTGAGASIFAAGTSGRGPSSSGGAAPVASPDGGPAAGGSPSVHGVSAAVQSEEAAAALRRAVGGANHALFRLAKCAAVGGGGTGGVSCVGSGGVESTAAAATAATAPRRVEPLTAAAVRGVKLVLEATVRTSRQAASDATGGSEAAAVAAAAAAAAKAPPSRASSSRSFSSAFGSKKVRDAPPATTLRPAPLLLSPAAAAMPVCELVDVDARVVVKSESGSAAGWPGAIGGGGGGFGRTWNGMGGSLSGVPGSVVGCGTGAGGGVEALGSGRDWSWDWGITPRVEGVAFPDLPPHHRAVHDALEVAVAAGRAAWSGLPALSSDVSGLISEAEMLFSENDHLVKKAAGDMMAAGRVRAALDRNANTIIACPALLGQLQAAVIRLVAALHRGSHSMRLMADGLEPLDPDAAATSASGVDVAPLTPLERGSAFTGPGSPLVGAARNGAGSPLGMGGAGGLKKSMGGGKGSGAAAAAAVVGKGRFAAAGIGSTASGSPRSSEARSAVGEELQISGCTCTHGSRAQCITSWSN</sequence>
<dbReference type="RefSeq" id="XP_042915840.1">
    <property type="nucleotide sequence ID" value="XM_043071105.1"/>
</dbReference>
<dbReference type="GeneID" id="66056613"/>
<protein>
    <submittedName>
        <fullName evidence="2">Uncharacterized protein</fullName>
    </submittedName>
</protein>
<dbReference type="InParanoid" id="A0A2K3CUF2"/>
<feature type="compositionally biased region" description="Low complexity" evidence="1">
    <location>
        <begin position="12"/>
        <end position="70"/>
    </location>
</feature>
<evidence type="ECO:0000256" key="1">
    <source>
        <dbReference type="SAM" id="MobiDB-lite"/>
    </source>
</evidence>
<organism evidence="2 3">
    <name type="scientific">Chlamydomonas reinhardtii</name>
    <name type="common">Chlamydomonas smithii</name>
    <dbReference type="NCBI Taxonomy" id="3055"/>
    <lineage>
        <taxon>Eukaryota</taxon>
        <taxon>Viridiplantae</taxon>
        <taxon>Chlorophyta</taxon>
        <taxon>core chlorophytes</taxon>
        <taxon>Chlorophyceae</taxon>
        <taxon>CS clade</taxon>
        <taxon>Chlamydomonadales</taxon>
        <taxon>Chlamydomonadaceae</taxon>
        <taxon>Chlamydomonas</taxon>
    </lineage>
</organism>
<reference evidence="2 3" key="1">
    <citation type="journal article" date="2007" name="Science">
        <title>The Chlamydomonas genome reveals the evolution of key animal and plant functions.</title>
        <authorList>
            <person name="Merchant S.S."/>
            <person name="Prochnik S.E."/>
            <person name="Vallon O."/>
            <person name="Harris E.H."/>
            <person name="Karpowicz S.J."/>
            <person name="Witman G.B."/>
            <person name="Terry A."/>
            <person name="Salamov A."/>
            <person name="Fritz-Laylin L.K."/>
            <person name="Marechal-Drouard L."/>
            <person name="Marshall W.F."/>
            <person name="Qu L.H."/>
            <person name="Nelson D.R."/>
            <person name="Sanderfoot A.A."/>
            <person name="Spalding M.H."/>
            <person name="Kapitonov V.V."/>
            <person name="Ren Q."/>
            <person name="Ferris P."/>
            <person name="Lindquist E."/>
            <person name="Shapiro H."/>
            <person name="Lucas S.M."/>
            <person name="Grimwood J."/>
            <person name="Schmutz J."/>
            <person name="Cardol P."/>
            <person name="Cerutti H."/>
            <person name="Chanfreau G."/>
            <person name="Chen C.L."/>
            <person name="Cognat V."/>
            <person name="Croft M.T."/>
            <person name="Dent R."/>
            <person name="Dutcher S."/>
            <person name="Fernandez E."/>
            <person name="Fukuzawa H."/>
            <person name="Gonzalez-Ballester D."/>
            <person name="Gonzalez-Halphen D."/>
            <person name="Hallmann A."/>
            <person name="Hanikenne M."/>
            <person name="Hippler M."/>
            <person name="Inwood W."/>
            <person name="Jabbari K."/>
            <person name="Kalanon M."/>
            <person name="Kuras R."/>
            <person name="Lefebvre P.A."/>
            <person name="Lemaire S.D."/>
            <person name="Lobanov A.V."/>
            <person name="Lohr M."/>
            <person name="Manuell A."/>
            <person name="Meier I."/>
            <person name="Mets L."/>
            <person name="Mittag M."/>
            <person name="Mittelmeier T."/>
            <person name="Moroney J.V."/>
            <person name="Moseley J."/>
            <person name="Napoli C."/>
            <person name="Nedelcu A.M."/>
            <person name="Niyogi K."/>
            <person name="Novoselov S.V."/>
            <person name="Paulsen I.T."/>
            <person name="Pazour G."/>
            <person name="Purton S."/>
            <person name="Ral J.P."/>
            <person name="Riano-Pachon D.M."/>
            <person name="Riekhof W."/>
            <person name="Rymarquis L."/>
            <person name="Schroda M."/>
            <person name="Stern D."/>
            <person name="Umen J."/>
            <person name="Willows R."/>
            <person name="Wilson N."/>
            <person name="Zimmer S.L."/>
            <person name="Allmer J."/>
            <person name="Balk J."/>
            <person name="Bisova K."/>
            <person name="Chen C.J."/>
            <person name="Elias M."/>
            <person name="Gendler K."/>
            <person name="Hauser C."/>
            <person name="Lamb M.R."/>
            <person name="Ledford H."/>
            <person name="Long J.C."/>
            <person name="Minagawa J."/>
            <person name="Page M.D."/>
            <person name="Pan J."/>
            <person name="Pootakham W."/>
            <person name="Roje S."/>
            <person name="Rose A."/>
            <person name="Stahlberg E."/>
            <person name="Terauchi A.M."/>
            <person name="Yang P."/>
            <person name="Ball S."/>
            <person name="Bowler C."/>
            <person name="Dieckmann C.L."/>
            <person name="Gladyshev V.N."/>
            <person name="Green P."/>
            <person name="Jorgensen R."/>
            <person name="Mayfield S."/>
            <person name="Mueller-Roeber B."/>
            <person name="Rajamani S."/>
            <person name="Sayre R.T."/>
            <person name="Brokstein P."/>
            <person name="Dubchak I."/>
            <person name="Goodstein D."/>
            <person name="Hornick L."/>
            <person name="Huang Y.W."/>
            <person name="Jhaveri J."/>
            <person name="Luo Y."/>
            <person name="Martinez D."/>
            <person name="Ngau W.C."/>
            <person name="Otillar B."/>
            <person name="Poliakov A."/>
            <person name="Porter A."/>
            <person name="Szajkowski L."/>
            <person name="Werner G."/>
            <person name="Zhou K."/>
            <person name="Grigoriev I.V."/>
            <person name="Rokhsar D.S."/>
            <person name="Grossman A.R."/>
        </authorList>
    </citation>
    <scope>NUCLEOTIDE SEQUENCE [LARGE SCALE GENOMIC DNA]</scope>
    <source>
        <strain evidence="3">CC-503</strain>
    </source>
</reference>
<accession>A0A2K3CUF2</accession>
<name>A0A2K3CUF2_CHLRE</name>
<feature type="region of interest" description="Disordered" evidence="1">
    <location>
        <begin position="186"/>
        <end position="209"/>
    </location>
</feature>
<dbReference type="EMBL" id="CM008977">
    <property type="protein sequence ID" value="PNW71904.1"/>
    <property type="molecule type" value="Genomic_DNA"/>
</dbReference>
<gene>
    <name evidence="2" type="ORF">CHLRE_16g668450v5</name>
</gene>
<feature type="region of interest" description="Disordered" evidence="1">
    <location>
        <begin position="1"/>
        <end position="70"/>
    </location>
</feature>
<dbReference type="AlphaFoldDB" id="A0A2K3CUF2"/>
<evidence type="ECO:0000313" key="3">
    <source>
        <dbReference type="Proteomes" id="UP000006906"/>
    </source>
</evidence>
<dbReference type="Proteomes" id="UP000006906">
    <property type="component" value="Chromosome 16"/>
</dbReference>
<dbReference type="KEGG" id="cre:CHLRE_16g668450v5"/>
<dbReference type="OrthoDB" id="538108at2759"/>